<dbReference type="Pfam" id="PF00271">
    <property type="entry name" value="Helicase_C"/>
    <property type="match status" value="1"/>
</dbReference>
<dbReference type="Gene3D" id="3.40.50.300">
    <property type="entry name" value="P-loop containing nucleotide triphosphate hydrolases"/>
    <property type="match status" value="2"/>
</dbReference>
<proteinExistence type="predicted"/>
<evidence type="ECO:0000259" key="6">
    <source>
        <dbReference type="PROSITE" id="PS51192"/>
    </source>
</evidence>
<evidence type="ECO:0000313" key="9">
    <source>
        <dbReference type="Proteomes" id="UP000006062"/>
    </source>
</evidence>
<organism evidence="8 9">
    <name type="scientific">Thiocystis violascens (strain ATCC 17096 / DSM 198 / 6111)</name>
    <name type="common">Chromatium violascens</name>
    <dbReference type="NCBI Taxonomy" id="765911"/>
    <lineage>
        <taxon>Bacteria</taxon>
        <taxon>Pseudomonadati</taxon>
        <taxon>Pseudomonadota</taxon>
        <taxon>Gammaproteobacteria</taxon>
        <taxon>Chromatiales</taxon>
        <taxon>Chromatiaceae</taxon>
        <taxon>Thiocystis</taxon>
    </lineage>
</organism>
<dbReference type="CDD" id="cd18791">
    <property type="entry name" value="SF2_C_RHA"/>
    <property type="match status" value="1"/>
</dbReference>
<dbReference type="InterPro" id="IPR010222">
    <property type="entry name" value="RNA_helicase_HrpA"/>
</dbReference>
<keyword evidence="3 8" id="KW-0347">Helicase</keyword>
<dbReference type="FunFam" id="1.20.120.1080:FF:000005">
    <property type="entry name" value="ATP-dependent helicase HrpA"/>
    <property type="match status" value="1"/>
</dbReference>
<dbReference type="InterPro" id="IPR024590">
    <property type="entry name" value="HrpA_C"/>
</dbReference>
<sequence length="1371" mass="155104">MNSLRLPSDQDLDRCLIRDRPSLRSRLRGLRKRASAAQPFDQGLAKLWLDIQQSQALLERRKAQVPRIQYPEELPVSERRAEVAELIARHQVVVLCGETGSGKSTQLPKICLELGRGLAGRIGHTQPRRIAARTLASRIAQELGASATDRGGDPINSLVGYKVRFHDRIRPETCIKLMTDGILLAEIQQDRLLTEYDTLIIDEAHERSLNIDFLLGYLRGILPRRPDLKLIVTSATIDPQRFASHFAEPDGQPAPIVEISGRTWPVEVRYRPPADDEHAGERDDAMQQAISDAVCELAMVGRGDVLVFLSGEREIRETAETLRKHHPPATEILPLFARQGPREQARIFQPHSARRVILTTNVAETSLTVPGIHYVIDPGFARISRYSHRTKVQRLPVERISQASANQRKGRCGRIASGVCIRLYREDNFESRADFTEPEIARTNLAAVILQMKMLGFGAVERFPFVDPPDSRLVTDGYRALEELGALDTKGDLTTLGKQLGRLPVDPRIGRMLLAAVDHHCLGEMLIIAAALSVQDPRERPLDKQQAADEIHATFRHPESDFLTFVNLWRFLDKERHELSRNKFIKLCQRHFLSWNRVQEWRDIHAQLREQMLEIGKGAEKGQGARDKGQGRTRGEGQEVRSKKQGTNQHEASASSLAPCPLPLDPVAIHRALLTGLLGNIGFREAEREFQGARNGRFFIHPSSALFAKPPKWVVVAERVETTRQYGRIAAQVQPGWIEDAGRHLLQRSYSEPHWQAKSGQVAAFEKVTLFGVTLVPKRRVNYGPINPAEAREIFLRFALTEGDFETRAPFWRHNRELIEYVRHLEAKSRRRDILVDEEAIYTFYADRVPTGIYSTPQFEKWLRQATRAEPKLLHMRMSDLMLHEAADVTEQSFPDSLRVGATALPLEYRFEPGDTADGVTLVVPLPLINQVSSERLDWLVPGLIEERIVALLRGLPKQLRKTFVPIPDTAARLVARLKPSDRPLVQALSEALKAMTGIQVPEDAWDPSVIPEHLRMKIRLVDDTGKPLAVGDDPIQLKRQFGGQGRQGFSQQSSSPLEREDITRWTFGDLPEQVDLTRAGIRLRGYPALVDCGDRVAIRILDSAESAAAAQRAGLRRLVMLHLGADLRQVRRQLTDLDRMRLQYARAPNAKNRDGSPALGPGSPTKGQPNKEPDLADELIALILDLTFLEGLPPIRTQAVFEQRLAERKDRLFPTVTEVCKLIGGILAAYQDLRQRLASITQVNWMPSVLDIQAQLDALIFRGFPQRVPFAHLKDYPRYLKAIDQRLGRLTYAPDRDRQWMADMDEIQSSWRKRVAERQRTLSDADADPRLDEIRWLLEELRVALFAQQLGTAVPVSVKRIRTRWRELGL</sequence>
<evidence type="ECO:0000259" key="7">
    <source>
        <dbReference type="PROSITE" id="PS51194"/>
    </source>
</evidence>
<dbReference type="SMART" id="SM00487">
    <property type="entry name" value="DEXDc"/>
    <property type="match status" value="1"/>
</dbReference>
<dbReference type="InterPro" id="IPR003593">
    <property type="entry name" value="AAA+_ATPase"/>
</dbReference>
<feature type="compositionally biased region" description="Basic and acidic residues" evidence="5">
    <location>
        <begin position="615"/>
        <end position="642"/>
    </location>
</feature>
<dbReference type="GO" id="GO:0003723">
    <property type="term" value="F:RNA binding"/>
    <property type="evidence" value="ECO:0007669"/>
    <property type="project" value="TreeGrafter"/>
</dbReference>
<dbReference type="SUPFAM" id="SSF52540">
    <property type="entry name" value="P-loop containing nucleoside triphosphate hydrolases"/>
    <property type="match status" value="1"/>
</dbReference>
<evidence type="ECO:0000256" key="2">
    <source>
        <dbReference type="ARBA" id="ARBA00022801"/>
    </source>
</evidence>
<dbReference type="PROSITE" id="PS51194">
    <property type="entry name" value="HELICASE_CTER"/>
    <property type="match status" value="1"/>
</dbReference>
<dbReference type="InterPro" id="IPR011709">
    <property type="entry name" value="DEAD-box_helicase_OB_fold"/>
</dbReference>
<feature type="domain" description="Helicase ATP-binding" evidence="6">
    <location>
        <begin position="84"/>
        <end position="246"/>
    </location>
</feature>
<dbReference type="InterPro" id="IPR048333">
    <property type="entry name" value="HA2_WH"/>
</dbReference>
<dbReference type="Proteomes" id="UP000006062">
    <property type="component" value="Chromosome"/>
</dbReference>
<evidence type="ECO:0000256" key="4">
    <source>
        <dbReference type="ARBA" id="ARBA00022840"/>
    </source>
</evidence>
<dbReference type="InterPro" id="IPR001650">
    <property type="entry name" value="Helicase_C-like"/>
</dbReference>
<dbReference type="STRING" id="765911.Thivi_3351"/>
<dbReference type="OrthoDB" id="9805617at2"/>
<dbReference type="SMART" id="SM00847">
    <property type="entry name" value="HA2"/>
    <property type="match status" value="1"/>
</dbReference>
<feature type="region of interest" description="Disordered" evidence="5">
    <location>
        <begin position="615"/>
        <end position="657"/>
    </location>
</feature>
<dbReference type="EMBL" id="CP003154">
    <property type="protein sequence ID" value="AFL75221.1"/>
    <property type="molecule type" value="Genomic_DNA"/>
</dbReference>
<feature type="region of interest" description="Disordered" evidence="5">
    <location>
        <begin position="1146"/>
        <end position="1172"/>
    </location>
</feature>
<dbReference type="Pfam" id="PF07717">
    <property type="entry name" value="OB_NTP_bind"/>
    <property type="match status" value="1"/>
</dbReference>
<accession>I3YE03</accession>
<protein>
    <submittedName>
        <fullName evidence="8">ATP-dependent helicase HrpA</fullName>
    </submittedName>
</protein>
<dbReference type="NCBIfam" id="TIGR01967">
    <property type="entry name" value="DEAH_box_HrpA"/>
    <property type="match status" value="1"/>
</dbReference>
<gene>
    <name evidence="8" type="ordered locus">Thivi_3351</name>
</gene>
<dbReference type="PANTHER" id="PTHR18934:SF99">
    <property type="entry name" value="ATP-DEPENDENT RNA HELICASE DHX37-RELATED"/>
    <property type="match status" value="1"/>
</dbReference>
<dbReference type="PANTHER" id="PTHR18934">
    <property type="entry name" value="ATP-DEPENDENT RNA HELICASE"/>
    <property type="match status" value="1"/>
</dbReference>
<feature type="compositionally biased region" description="Polar residues" evidence="5">
    <location>
        <begin position="645"/>
        <end position="656"/>
    </location>
</feature>
<keyword evidence="9" id="KW-1185">Reference proteome</keyword>
<feature type="domain" description="Helicase C-terminal" evidence="7">
    <location>
        <begin position="293"/>
        <end position="456"/>
    </location>
</feature>
<dbReference type="InterPro" id="IPR014001">
    <property type="entry name" value="Helicase_ATP-bd"/>
</dbReference>
<dbReference type="SMART" id="SM00490">
    <property type="entry name" value="HELICc"/>
    <property type="match status" value="1"/>
</dbReference>
<keyword evidence="2" id="KW-0378">Hydrolase</keyword>
<keyword evidence="4" id="KW-0067">ATP-binding</keyword>
<dbReference type="InterPro" id="IPR007502">
    <property type="entry name" value="Helicase-assoc_dom"/>
</dbReference>
<dbReference type="Pfam" id="PF04408">
    <property type="entry name" value="WHD_HA2"/>
    <property type="match status" value="1"/>
</dbReference>
<dbReference type="GO" id="GO:0016787">
    <property type="term" value="F:hydrolase activity"/>
    <property type="evidence" value="ECO:0007669"/>
    <property type="project" value="UniProtKB-KW"/>
</dbReference>
<dbReference type="Gene3D" id="1.20.120.1080">
    <property type="match status" value="1"/>
</dbReference>
<dbReference type="GO" id="GO:0005524">
    <property type="term" value="F:ATP binding"/>
    <property type="evidence" value="ECO:0007669"/>
    <property type="project" value="UniProtKB-KW"/>
</dbReference>
<evidence type="ECO:0000256" key="5">
    <source>
        <dbReference type="SAM" id="MobiDB-lite"/>
    </source>
</evidence>
<dbReference type="eggNOG" id="COG1643">
    <property type="taxonomic scope" value="Bacteria"/>
</dbReference>
<dbReference type="Pfam" id="PF11898">
    <property type="entry name" value="DUF3418"/>
    <property type="match status" value="1"/>
</dbReference>
<name>I3YE03_THIV6</name>
<dbReference type="PROSITE" id="PS51192">
    <property type="entry name" value="HELICASE_ATP_BIND_1"/>
    <property type="match status" value="1"/>
</dbReference>
<dbReference type="RefSeq" id="WP_014779627.1">
    <property type="nucleotide sequence ID" value="NC_018012.1"/>
</dbReference>
<dbReference type="HOGENOM" id="CLU_001832_3_3_6"/>
<dbReference type="SMART" id="SM00382">
    <property type="entry name" value="AAA"/>
    <property type="match status" value="1"/>
</dbReference>
<dbReference type="Pfam" id="PF21010">
    <property type="entry name" value="HA2_C"/>
    <property type="match status" value="1"/>
</dbReference>
<evidence type="ECO:0000313" key="8">
    <source>
        <dbReference type="EMBL" id="AFL75221.1"/>
    </source>
</evidence>
<dbReference type="InterPro" id="IPR027417">
    <property type="entry name" value="P-loop_NTPase"/>
</dbReference>
<evidence type="ECO:0000256" key="3">
    <source>
        <dbReference type="ARBA" id="ARBA00022806"/>
    </source>
</evidence>
<reference evidence="8 9" key="1">
    <citation type="submission" date="2012-06" db="EMBL/GenBank/DDBJ databases">
        <title>Complete sequence of Thiocystis violascens DSM 198.</title>
        <authorList>
            <consortium name="US DOE Joint Genome Institute"/>
            <person name="Lucas S."/>
            <person name="Han J."/>
            <person name="Lapidus A."/>
            <person name="Cheng J.-F."/>
            <person name="Goodwin L."/>
            <person name="Pitluck S."/>
            <person name="Peters L."/>
            <person name="Ovchinnikova G."/>
            <person name="Teshima H."/>
            <person name="Detter J.C."/>
            <person name="Han C."/>
            <person name="Tapia R."/>
            <person name="Land M."/>
            <person name="Hauser L."/>
            <person name="Kyrpides N."/>
            <person name="Ivanova N."/>
            <person name="Pagani I."/>
            <person name="Vogl K."/>
            <person name="Liu Z."/>
            <person name="Frigaard N.-U."/>
            <person name="Bryant D."/>
            <person name="Woyke T."/>
        </authorList>
    </citation>
    <scope>NUCLEOTIDE SEQUENCE [LARGE SCALE GENOMIC DNA]</scope>
    <source>
        <strain evidence="9">ATCC 17096 / DSM 198 / 6111</strain>
    </source>
</reference>
<dbReference type="GO" id="GO:0003724">
    <property type="term" value="F:RNA helicase activity"/>
    <property type="evidence" value="ECO:0007669"/>
    <property type="project" value="InterPro"/>
</dbReference>
<evidence type="ECO:0000256" key="1">
    <source>
        <dbReference type="ARBA" id="ARBA00022741"/>
    </source>
</evidence>
<keyword evidence="1" id="KW-0547">Nucleotide-binding</keyword>
<dbReference type="KEGG" id="tvi:Thivi_3351"/>